<evidence type="ECO:0000256" key="6">
    <source>
        <dbReference type="ARBA" id="ARBA00022989"/>
    </source>
</evidence>
<feature type="transmembrane region" description="Helical" evidence="8">
    <location>
        <begin position="104"/>
        <end position="121"/>
    </location>
</feature>
<dbReference type="AlphaFoldDB" id="A0A6J6BCQ1"/>
<feature type="transmembrane region" description="Helical" evidence="8">
    <location>
        <begin position="41"/>
        <end position="60"/>
    </location>
</feature>
<feature type="transmembrane region" description="Helical" evidence="8">
    <location>
        <begin position="72"/>
        <end position="92"/>
    </location>
</feature>
<dbReference type="GO" id="GO:0005886">
    <property type="term" value="C:plasma membrane"/>
    <property type="evidence" value="ECO:0007669"/>
    <property type="project" value="UniProtKB-SubCell"/>
</dbReference>
<evidence type="ECO:0000256" key="5">
    <source>
        <dbReference type="ARBA" id="ARBA00022692"/>
    </source>
</evidence>
<feature type="transmembrane region" description="Helical" evidence="8">
    <location>
        <begin position="7"/>
        <end position="29"/>
    </location>
</feature>
<dbReference type="SUPFAM" id="SSF103481">
    <property type="entry name" value="Multidrug resistance efflux transporter EmrE"/>
    <property type="match status" value="2"/>
</dbReference>
<dbReference type="InterPro" id="IPR000620">
    <property type="entry name" value="EamA_dom"/>
</dbReference>
<dbReference type="NCBIfam" id="TIGR00688">
    <property type="entry name" value="rarD"/>
    <property type="match status" value="1"/>
</dbReference>
<evidence type="ECO:0000256" key="8">
    <source>
        <dbReference type="SAM" id="Phobius"/>
    </source>
</evidence>
<evidence type="ECO:0000256" key="2">
    <source>
        <dbReference type="ARBA" id="ARBA00007362"/>
    </source>
</evidence>
<dbReference type="PANTHER" id="PTHR22911:SF137">
    <property type="entry name" value="SOLUTE CARRIER FAMILY 35 MEMBER G2-RELATED"/>
    <property type="match status" value="1"/>
</dbReference>
<comment type="similarity">
    <text evidence="2">Belongs to the EamA transporter family.</text>
</comment>
<protein>
    <submittedName>
        <fullName evidence="10">Unannotated protein</fullName>
    </submittedName>
</protein>
<dbReference type="InterPro" id="IPR004626">
    <property type="entry name" value="RarD"/>
</dbReference>
<feature type="transmembrane region" description="Helical" evidence="8">
    <location>
        <begin position="128"/>
        <end position="145"/>
    </location>
</feature>
<evidence type="ECO:0000256" key="3">
    <source>
        <dbReference type="ARBA" id="ARBA00022448"/>
    </source>
</evidence>
<evidence type="ECO:0000313" key="10">
    <source>
        <dbReference type="EMBL" id="CAB4536732.1"/>
    </source>
</evidence>
<keyword evidence="5 8" id="KW-0812">Transmembrane</keyword>
<dbReference type="PANTHER" id="PTHR22911">
    <property type="entry name" value="ACYL-MALONYL CONDENSING ENZYME-RELATED"/>
    <property type="match status" value="1"/>
</dbReference>
<name>A0A6J6BCQ1_9ZZZZ</name>
<evidence type="ECO:0000256" key="1">
    <source>
        <dbReference type="ARBA" id="ARBA00004651"/>
    </source>
</evidence>
<evidence type="ECO:0000259" key="9">
    <source>
        <dbReference type="Pfam" id="PF00892"/>
    </source>
</evidence>
<reference evidence="10" key="1">
    <citation type="submission" date="2020-05" db="EMBL/GenBank/DDBJ databases">
        <authorList>
            <person name="Chiriac C."/>
            <person name="Salcher M."/>
            <person name="Ghai R."/>
            <person name="Kavagutti S V."/>
        </authorList>
    </citation>
    <scope>NUCLEOTIDE SEQUENCE</scope>
</reference>
<feature type="transmembrane region" description="Helical" evidence="8">
    <location>
        <begin position="151"/>
        <end position="167"/>
    </location>
</feature>
<feature type="transmembrane region" description="Helical" evidence="8">
    <location>
        <begin position="270"/>
        <end position="287"/>
    </location>
</feature>
<dbReference type="Pfam" id="PF00892">
    <property type="entry name" value="EamA"/>
    <property type="match status" value="1"/>
</dbReference>
<dbReference type="InterPro" id="IPR037185">
    <property type="entry name" value="EmrE-like"/>
</dbReference>
<comment type="subcellular location">
    <subcellularLocation>
        <location evidence="1">Cell membrane</location>
        <topology evidence="1">Multi-pass membrane protein</topology>
    </subcellularLocation>
</comment>
<feature type="transmembrane region" description="Helical" evidence="8">
    <location>
        <begin position="246"/>
        <end position="264"/>
    </location>
</feature>
<keyword evidence="4" id="KW-1003">Cell membrane</keyword>
<sequence length="298" mass="32713">MSTPTRTSGVVAGLGSYFLWGFLPLYFVILGSTGPWEIVSWRILWSMLFCVGILVVTKQFRATVALLRNRKIVLYTIAAGVLIYVNWQFYIIANLTGRIVEGSLGYFINPLVTILLGVLVLGEKLRPLQWVSMSLAAIAVIILIVGYGQVPWLSFILAGSFGIYGLVKNRIGGILNATQSLTFETMWLVPVAVIFVSIEMAAGTLDFGAHDPANTLLLIALGPVTAIPLLLFGFASSRVPLSWMGFMQYVAPTLQFTIGVFVMHEPMPPVRLVGFALVWVGLLALMIDMAQRNQRRTA</sequence>
<feature type="transmembrane region" description="Helical" evidence="8">
    <location>
        <begin position="215"/>
        <end position="234"/>
    </location>
</feature>
<gene>
    <name evidence="10" type="ORF">UFOPK1413_00515</name>
</gene>
<dbReference type="EMBL" id="CAEZSG010000063">
    <property type="protein sequence ID" value="CAB4536732.1"/>
    <property type="molecule type" value="Genomic_DNA"/>
</dbReference>
<organism evidence="10">
    <name type="scientific">freshwater metagenome</name>
    <dbReference type="NCBI Taxonomy" id="449393"/>
    <lineage>
        <taxon>unclassified sequences</taxon>
        <taxon>metagenomes</taxon>
        <taxon>ecological metagenomes</taxon>
    </lineage>
</organism>
<keyword evidence="3" id="KW-0813">Transport</keyword>
<evidence type="ECO:0000256" key="4">
    <source>
        <dbReference type="ARBA" id="ARBA00022475"/>
    </source>
</evidence>
<evidence type="ECO:0000256" key="7">
    <source>
        <dbReference type="ARBA" id="ARBA00023136"/>
    </source>
</evidence>
<keyword evidence="6 8" id="KW-1133">Transmembrane helix</keyword>
<accession>A0A6J6BCQ1</accession>
<proteinExistence type="inferred from homology"/>
<feature type="domain" description="EamA" evidence="9">
    <location>
        <begin position="8"/>
        <end position="144"/>
    </location>
</feature>
<keyword evidence="7 8" id="KW-0472">Membrane</keyword>
<feature type="transmembrane region" description="Helical" evidence="8">
    <location>
        <begin position="187"/>
        <end position="209"/>
    </location>
</feature>